<dbReference type="GO" id="GO:0030170">
    <property type="term" value="F:pyridoxal phosphate binding"/>
    <property type="evidence" value="ECO:0007669"/>
    <property type="project" value="InterPro"/>
</dbReference>
<dbReference type="InterPro" id="IPR002129">
    <property type="entry name" value="PyrdxlP-dep_de-COase"/>
</dbReference>
<keyword evidence="4 6" id="KW-0456">Lyase</keyword>
<dbReference type="GO" id="GO:0019752">
    <property type="term" value="P:carboxylic acid metabolic process"/>
    <property type="evidence" value="ECO:0007669"/>
    <property type="project" value="InterPro"/>
</dbReference>
<dbReference type="InterPro" id="IPR021115">
    <property type="entry name" value="Pyridoxal-P_BS"/>
</dbReference>
<dbReference type="GO" id="GO:0005737">
    <property type="term" value="C:cytoplasm"/>
    <property type="evidence" value="ECO:0007669"/>
    <property type="project" value="TreeGrafter"/>
</dbReference>
<accession>A0AAV9V783</accession>
<evidence type="ECO:0008006" key="9">
    <source>
        <dbReference type="Google" id="ProtNLM"/>
    </source>
</evidence>
<evidence type="ECO:0000256" key="5">
    <source>
        <dbReference type="PIRSR" id="PIRSR602129-50"/>
    </source>
</evidence>
<evidence type="ECO:0000313" key="7">
    <source>
        <dbReference type="EMBL" id="KAK6355118.1"/>
    </source>
</evidence>
<dbReference type="Gene3D" id="3.90.1150.10">
    <property type="entry name" value="Aspartate Aminotransferase, domain 1"/>
    <property type="match status" value="1"/>
</dbReference>
<organism evidence="7 8">
    <name type="scientific">Orbilia brochopaga</name>
    <dbReference type="NCBI Taxonomy" id="3140254"/>
    <lineage>
        <taxon>Eukaryota</taxon>
        <taxon>Fungi</taxon>
        <taxon>Dikarya</taxon>
        <taxon>Ascomycota</taxon>
        <taxon>Pezizomycotina</taxon>
        <taxon>Orbiliomycetes</taxon>
        <taxon>Orbiliales</taxon>
        <taxon>Orbiliaceae</taxon>
        <taxon>Orbilia</taxon>
    </lineage>
</organism>
<dbReference type="PROSITE" id="PS00392">
    <property type="entry name" value="DDC_GAD_HDC_YDC"/>
    <property type="match status" value="1"/>
</dbReference>
<evidence type="ECO:0000313" key="8">
    <source>
        <dbReference type="Proteomes" id="UP001375240"/>
    </source>
</evidence>
<comment type="caution">
    <text evidence="7">The sequence shown here is derived from an EMBL/GenBank/DDBJ whole genome shotgun (WGS) entry which is preliminary data.</text>
</comment>
<dbReference type="PANTHER" id="PTHR11999:SF165">
    <property type="entry name" value="DECARBOXYLASE, PUTATIVE (AFU_ORTHOLOGUE AFUA_2G04980)-RELATED"/>
    <property type="match status" value="1"/>
</dbReference>
<gene>
    <name evidence="7" type="ORF">TWF696_004241</name>
</gene>
<sequence length="507" mass="55876">MPNPFAITEADFSALLQKIHKVVTEYYVSNPPSDIRPSVHRLQSVKPSEPPRQALQYPIGVQKTIDHLIEDVLPGVFAQSSPHFYGFVTGGVLPPALLADFLVSLMDLNVMVHLPNDSIHTTIEHHTIQLLCDLFQLPRSFVPGSVITTGATASNILGLACAREWALSQVDPELSVSRRGYVQAAARANLSPDGIGILCCSPHSSIAKAASIVGMGSDNVFDLCNPQRPWDFDIEALEGVLAKVKGPRWIIVGQLGEVNSGRFMGHMIYLRMLCDKYQCWLHIDAAFGLLARCVKEHDEATEGLADWNRVYNWCDGLELADSITADGHKLMNVPYDAGLFFTKHADILRRVCKNPGAAYLTTGESEIEALCNTGIENSRRFRALPLYASLTALGAQGYSSLIRRLILHARKIYEIIASDELSKVYELAVPNVEDIFMVVLFRARDDELNEKLAEKINATGKIWVSGTVWRRQKSVRIAVANWRVGLEVDGPGGVAIVRDVLKEVAGL</sequence>
<dbReference type="Pfam" id="PF00282">
    <property type="entry name" value="Pyridoxal_deC"/>
    <property type="match status" value="1"/>
</dbReference>
<reference evidence="7 8" key="1">
    <citation type="submission" date="2019-10" db="EMBL/GenBank/DDBJ databases">
        <authorList>
            <person name="Palmer J.M."/>
        </authorList>
    </citation>
    <scope>NUCLEOTIDE SEQUENCE [LARGE SCALE GENOMIC DNA]</scope>
    <source>
        <strain evidence="7 8">TWF696</strain>
    </source>
</reference>
<evidence type="ECO:0000256" key="4">
    <source>
        <dbReference type="ARBA" id="ARBA00023239"/>
    </source>
</evidence>
<evidence type="ECO:0000256" key="1">
    <source>
        <dbReference type="ARBA" id="ARBA00001933"/>
    </source>
</evidence>
<dbReference type="InterPro" id="IPR015421">
    <property type="entry name" value="PyrdxlP-dep_Trfase_major"/>
</dbReference>
<dbReference type="InterPro" id="IPR010977">
    <property type="entry name" value="Aromatic_deC"/>
</dbReference>
<dbReference type="SUPFAM" id="SSF53383">
    <property type="entry name" value="PLP-dependent transferases"/>
    <property type="match status" value="1"/>
</dbReference>
<evidence type="ECO:0000256" key="3">
    <source>
        <dbReference type="ARBA" id="ARBA00022898"/>
    </source>
</evidence>
<name>A0AAV9V783_9PEZI</name>
<dbReference type="EMBL" id="JAVHNQ010000002">
    <property type="protein sequence ID" value="KAK6355118.1"/>
    <property type="molecule type" value="Genomic_DNA"/>
</dbReference>
<proteinExistence type="inferred from homology"/>
<comment type="similarity">
    <text evidence="2 6">Belongs to the group II decarboxylase family.</text>
</comment>
<keyword evidence="3 5" id="KW-0663">Pyridoxal phosphate</keyword>
<keyword evidence="8" id="KW-1185">Reference proteome</keyword>
<dbReference type="Gene3D" id="3.40.640.10">
    <property type="entry name" value="Type I PLP-dependent aspartate aminotransferase-like (Major domain)"/>
    <property type="match status" value="1"/>
</dbReference>
<evidence type="ECO:0000256" key="6">
    <source>
        <dbReference type="RuleBase" id="RU000382"/>
    </source>
</evidence>
<dbReference type="Proteomes" id="UP001375240">
    <property type="component" value="Unassembled WGS sequence"/>
</dbReference>
<comment type="cofactor">
    <cofactor evidence="1 5 6">
        <name>pyridoxal 5'-phosphate</name>
        <dbReference type="ChEBI" id="CHEBI:597326"/>
    </cofactor>
</comment>
<protein>
    <recommendedName>
        <fullName evidence="9">Tyrosine decarboxylase</fullName>
    </recommendedName>
</protein>
<evidence type="ECO:0000256" key="2">
    <source>
        <dbReference type="ARBA" id="ARBA00009533"/>
    </source>
</evidence>
<feature type="modified residue" description="N6-(pyridoxal phosphate)lysine" evidence="5">
    <location>
        <position position="329"/>
    </location>
</feature>
<dbReference type="InterPro" id="IPR015422">
    <property type="entry name" value="PyrdxlP-dep_Trfase_small"/>
</dbReference>
<dbReference type="AlphaFoldDB" id="A0AAV9V783"/>
<dbReference type="GO" id="GO:0016831">
    <property type="term" value="F:carboxy-lyase activity"/>
    <property type="evidence" value="ECO:0007669"/>
    <property type="project" value="InterPro"/>
</dbReference>
<dbReference type="PANTHER" id="PTHR11999">
    <property type="entry name" value="GROUP II PYRIDOXAL-5-PHOSPHATE DECARBOXYLASE"/>
    <property type="match status" value="1"/>
</dbReference>
<dbReference type="InterPro" id="IPR015424">
    <property type="entry name" value="PyrdxlP-dep_Trfase"/>
</dbReference>